<dbReference type="SUPFAM" id="SSF48498">
    <property type="entry name" value="Tetracyclin repressor-like, C-terminal domain"/>
    <property type="match status" value="1"/>
</dbReference>
<dbReference type="RefSeq" id="WP_130355791.1">
    <property type="nucleotide sequence ID" value="NZ_SGXC01000001.1"/>
</dbReference>
<evidence type="ECO:0000313" key="8">
    <source>
        <dbReference type="EMBL" id="RZS84422.1"/>
    </source>
</evidence>
<dbReference type="GO" id="GO:0000976">
    <property type="term" value="F:transcription cis-regulatory region binding"/>
    <property type="evidence" value="ECO:0007669"/>
    <property type="project" value="TreeGrafter"/>
</dbReference>
<dbReference type="InterPro" id="IPR009057">
    <property type="entry name" value="Homeodomain-like_sf"/>
</dbReference>
<evidence type="ECO:0000256" key="4">
    <source>
        <dbReference type="ARBA" id="ARBA00023163"/>
    </source>
</evidence>
<accession>A0A4Q7NI17</accession>
<evidence type="ECO:0000256" key="3">
    <source>
        <dbReference type="ARBA" id="ARBA00023125"/>
    </source>
</evidence>
<reference evidence="8 9" key="1">
    <citation type="submission" date="2019-02" db="EMBL/GenBank/DDBJ databases">
        <title>Genomic Encyclopedia of Type Strains, Phase IV (KMG-IV): sequencing the most valuable type-strain genomes for metagenomic binning, comparative biology and taxonomic classification.</title>
        <authorList>
            <person name="Goeker M."/>
        </authorList>
    </citation>
    <scope>NUCLEOTIDE SEQUENCE [LARGE SCALE GENOMIC DNA]</scope>
    <source>
        <strain evidence="8 9">K24</strain>
    </source>
</reference>
<dbReference type="PANTHER" id="PTHR30055:SF234">
    <property type="entry name" value="HTH-TYPE TRANSCRIPTIONAL REGULATOR BETI"/>
    <property type="match status" value="1"/>
</dbReference>
<dbReference type="PANTHER" id="PTHR30055">
    <property type="entry name" value="HTH-TYPE TRANSCRIPTIONAL REGULATOR RUTR"/>
    <property type="match status" value="1"/>
</dbReference>
<dbReference type="PROSITE" id="PS01081">
    <property type="entry name" value="HTH_TETR_1"/>
    <property type="match status" value="1"/>
</dbReference>
<evidence type="ECO:0000256" key="6">
    <source>
        <dbReference type="SAM" id="MobiDB-lite"/>
    </source>
</evidence>
<keyword evidence="2" id="KW-0805">Transcription regulation</keyword>
<evidence type="ECO:0000259" key="7">
    <source>
        <dbReference type="PROSITE" id="PS50977"/>
    </source>
</evidence>
<dbReference type="OrthoDB" id="2356263at2"/>
<dbReference type="InterPro" id="IPR050109">
    <property type="entry name" value="HTH-type_TetR-like_transc_reg"/>
</dbReference>
<organism evidence="8 9">
    <name type="scientific">Pigmentiphaga kullae</name>
    <dbReference type="NCBI Taxonomy" id="151784"/>
    <lineage>
        <taxon>Bacteria</taxon>
        <taxon>Pseudomonadati</taxon>
        <taxon>Pseudomonadota</taxon>
        <taxon>Betaproteobacteria</taxon>
        <taxon>Burkholderiales</taxon>
        <taxon>Alcaligenaceae</taxon>
        <taxon>Pigmentiphaga</taxon>
    </lineage>
</organism>
<dbReference type="InterPro" id="IPR001647">
    <property type="entry name" value="HTH_TetR"/>
</dbReference>
<keyword evidence="3 5" id="KW-0238">DNA-binding</keyword>
<feature type="DNA-binding region" description="H-T-H motif" evidence="5">
    <location>
        <begin position="51"/>
        <end position="70"/>
    </location>
</feature>
<proteinExistence type="predicted"/>
<keyword evidence="4" id="KW-0804">Transcription</keyword>
<keyword evidence="9" id="KW-1185">Reference proteome</keyword>
<dbReference type="InterPro" id="IPR023772">
    <property type="entry name" value="DNA-bd_HTH_TetR-type_CS"/>
</dbReference>
<dbReference type="Pfam" id="PF00440">
    <property type="entry name" value="TetR_N"/>
    <property type="match status" value="1"/>
</dbReference>
<protein>
    <submittedName>
        <fullName evidence="8">TetR family transcriptional regulator</fullName>
    </submittedName>
</protein>
<comment type="caution">
    <text evidence="8">The sequence shown here is derived from an EMBL/GenBank/DDBJ whole genome shotgun (WGS) entry which is preliminary data.</text>
</comment>
<evidence type="ECO:0000256" key="2">
    <source>
        <dbReference type="ARBA" id="ARBA00023015"/>
    </source>
</evidence>
<dbReference type="InterPro" id="IPR036271">
    <property type="entry name" value="Tet_transcr_reg_TetR-rel_C_sf"/>
</dbReference>
<name>A0A4Q7NI17_9BURK</name>
<dbReference type="AlphaFoldDB" id="A0A4Q7NI17"/>
<sequence length="238" mass="26284">MTRKSASAVSAPPATRVRPRGSQNAAGEETRTTILDVAERICAAEGFEALSVRAISDAAGVNLAAITYHFGGKSQLFEEMFRRRVVPLNDERLALLDTALASGAPTLEAVVRAFVEPPMKLTAAINARSSNSALVVMQFLSRAFAMPGENEFLQTYYEPVRSRFILALKHFLPRLPLEEVIWRYNLMVGGIIYAMGGWERMERPPAAFASAPLPHVHHRPDDMVDRMVRFFLAGLLAD</sequence>
<dbReference type="PROSITE" id="PS50977">
    <property type="entry name" value="HTH_TETR_2"/>
    <property type="match status" value="1"/>
</dbReference>
<dbReference type="Proteomes" id="UP000292445">
    <property type="component" value="Unassembled WGS sequence"/>
</dbReference>
<evidence type="ECO:0000256" key="5">
    <source>
        <dbReference type="PROSITE-ProRule" id="PRU00335"/>
    </source>
</evidence>
<evidence type="ECO:0000256" key="1">
    <source>
        <dbReference type="ARBA" id="ARBA00022491"/>
    </source>
</evidence>
<feature type="domain" description="HTH tetR-type" evidence="7">
    <location>
        <begin position="28"/>
        <end position="88"/>
    </location>
</feature>
<dbReference type="Gene3D" id="1.10.357.10">
    <property type="entry name" value="Tetracycline Repressor, domain 2"/>
    <property type="match status" value="1"/>
</dbReference>
<dbReference type="EMBL" id="SGXC01000001">
    <property type="protein sequence ID" value="RZS84422.1"/>
    <property type="molecule type" value="Genomic_DNA"/>
</dbReference>
<dbReference type="SUPFAM" id="SSF46689">
    <property type="entry name" value="Homeodomain-like"/>
    <property type="match status" value="1"/>
</dbReference>
<dbReference type="PRINTS" id="PR00455">
    <property type="entry name" value="HTHTETR"/>
</dbReference>
<evidence type="ECO:0000313" key="9">
    <source>
        <dbReference type="Proteomes" id="UP000292445"/>
    </source>
</evidence>
<keyword evidence="1" id="KW-0678">Repressor</keyword>
<feature type="region of interest" description="Disordered" evidence="6">
    <location>
        <begin position="1"/>
        <end position="30"/>
    </location>
</feature>
<gene>
    <name evidence="8" type="ORF">EV675_0439</name>
</gene>
<dbReference type="InterPro" id="IPR041586">
    <property type="entry name" value="PsrA_TetR_C"/>
</dbReference>
<dbReference type="GO" id="GO:0003700">
    <property type="term" value="F:DNA-binding transcription factor activity"/>
    <property type="evidence" value="ECO:0007669"/>
    <property type="project" value="TreeGrafter"/>
</dbReference>
<dbReference type="Pfam" id="PF17939">
    <property type="entry name" value="TetR_C_30"/>
    <property type="match status" value="1"/>
</dbReference>